<dbReference type="RefSeq" id="XP_040750970.1">
    <property type="nucleotide sequence ID" value="XM_040899009.1"/>
</dbReference>
<keyword evidence="2" id="KW-0158">Chromosome</keyword>
<gene>
    <name evidence="6" type="ORF">P175DRAFT_0517820</name>
</gene>
<evidence type="ECO:0000313" key="7">
    <source>
        <dbReference type="Proteomes" id="UP000244073"/>
    </source>
</evidence>
<dbReference type="GO" id="GO:0000781">
    <property type="term" value="C:chromosome, telomeric region"/>
    <property type="evidence" value="ECO:0007669"/>
    <property type="project" value="UniProtKB-SubCell"/>
</dbReference>
<dbReference type="InterPro" id="IPR012340">
    <property type="entry name" value="NA-bd_OB-fold"/>
</dbReference>
<feature type="region of interest" description="Disordered" evidence="4">
    <location>
        <begin position="97"/>
        <end position="126"/>
    </location>
</feature>
<dbReference type="Pfam" id="PF10451">
    <property type="entry name" value="Stn1"/>
    <property type="match status" value="1"/>
</dbReference>
<dbReference type="EMBL" id="MSFN02000006">
    <property type="protein sequence ID" value="PTU19578.1"/>
    <property type="molecule type" value="Genomic_DNA"/>
</dbReference>
<comment type="subcellular location">
    <subcellularLocation>
        <location evidence="1">Chromosome</location>
        <location evidence="1">Telomere</location>
    </subcellularLocation>
</comment>
<dbReference type="Proteomes" id="UP000244073">
    <property type="component" value="Unassembled WGS sequence"/>
</dbReference>
<accession>A0A2T5LTH5</accession>
<feature type="domain" description="CST complex subunit Stn1 N-terminal" evidence="5">
    <location>
        <begin position="47"/>
        <end position="91"/>
    </location>
</feature>
<dbReference type="InterPro" id="IPR018856">
    <property type="entry name" value="Stn1_N"/>
</dbReference>
<proteinExistence type="predicted"/>
<evidence type="ECO:0000256" key="2">
    <source>
        <dbReference type="ARBA" id="ARBA00022454"/>
    </source>
</evidence>
<reference evidence="6 7" key="1">
    <citation type="journal article" date="2018" name="Proc. Natl. Acad. Sci. U.S.A.">
        <title>Linking secondary metabolites to gene clusters through genome sequencing of six diverse Aspergillus species.</title>
        <authorList>
            <person name="Kaerboelling I."/>
            <person name="Vesth T.C."/>
            <person name="Frisvad J.C."/>
            <person name="Nybo J.L."/>
            <person name="Theobald S."/>
            <person name="Kuo A."/>
            <person name="Bowyer P."/>
            <person name="Matsuda Y."/>
            <person name="Mondo S."/>
            <person name="Lyhne E.K."/>
            <person name="Kogle M.E."/>
            <person name="Clum A."/>
            <person name="Lipzen A."/>
            <person name="Salamov A."/>
            <person name="Ngan C.Y."/>
            <person name="Daum C."/>
            <person name="Chiniquy J."/>
            <person name="Barry K."/>
            <person name="LaButti K."/>
            <person name="Haridas S."/>
            <person name="Simmons B.A."/>
            <person name="Magnuson J.K."/>
            <person name="Mortensen U.H."/>
            <person name="Larsen T.O."/>
            <person name="Grigoriev I.V."/>
            <person name="Baker S.E."/>
            <person name="Andersen M.R."/>
        </authorList>
    </citation>
    <scope>NUCLEOTIDE SEQUENCE [LARGE SCALE GENOMIC DNA]</scope>
    <source>
        <strain evidence="6 7">IBT 24754</strain>
    </source>
</reference>
<evidence type="ECO:0000313" key="6">
    <source>
        <dbReference type="EMBL" id="PTU19578.1"/>
    </source>
</evidence>
<keyword evidence="3" id="KW-0779">Telomere</keyword>
<dbReference type="VEuPathDB" id="FungiDB:P175DRAFT_0517820"/>
<sequence length="277" mass="31661">MATSSEASQLTFYPAFCFKASPTHFTWVKMSAADVHGLKRKSEFGDQGLFFYLNHPIRFVSVMGIIVARTEVPRRTILTLDDSSGATIDIVVLRAEESESQRGTSPSLKSEPELDGLHPVQRQPQPHLTATTQTALSIEALAVGAPVHIKGTLSVFRSTVQIQLERFFPVRETGAEMRFLDQRCRFLVEVLSVPWWVGEAEMARLREMVDEEGRKVEGDQERRARRARRRAEREERDRGRIWGIWEREEAQREREAERCREDGVALMRELEGAKFGC</sequence>
<dbReference type="GeneID" id="63815891"/>
<protein>
    <recommendedName>
        <fullName evidence="5">CST complex subunit Stn1 N-terminal domain-containing protein</fullName>
    </recommendedName>
</protein>
<dbReference type="Gene3D" id="2.40.50.140">
    <property type="entry name" value="Nucleic acid-binding proteins"/>
    <property type="match status" value="1"/>
</dbReference>
<name>A0A2T5LTH5_9EURO</name>
<dbReference type="AlphaFoldDB" id="A0A2T5LTH5"/>
<evidence type="ECO:0000259" key="5">
    <source>
        <dbReference type="Pfam" id="PF10451"/>
    </source>
</evidence>
<evidence type="ECO:0000256" key="3">
    <source>
        <dbReference type="ARBA" id="ARBA00022895"/>
    </source>
</evidence>
<organism evidence="6 7">
    <name type="scientific">Aspergillus ochraceoroseus IBT 24754</name>
    <dbReference type="NCBI Taxonomy" id="1392256"/>
    <lineage>
        <taxon>Eukaryota</taxon>
        <taxon>Fungi</taxon>
        <taxon>Dikarya</taxon>
        <taxon>Ascomycota</taxon>
        <taxon>Pezizomycotina</taxon>
        <taxon>Eurotiomycetes</taxon>
        <taxon>Eurotiomycetidae</taxon>
        <taxon>Eurotiales</taxon>
        <taxon>Aspergillaceae</taxon>
        <taxon>Aspergillus</taxon>
        <taxon>Aspergillus subgen. Nidulantes</taxon>
    </lineage>
</organism>
<dbReference type="SUPFAM" id="SSF50249">
    <property type="entry name" value="Nucleic acid-binding proteins"/>
    <property type="match status" value="1"/>
</dbReference>
<comment type="caution">
    <text evidence="6">The sequence shown here is derived from an EMBL/GenBank/DDBJ whole genome shotgun (WGS) entry which is preliminary data.</text>
</comment>
<evidence type="ECO:0000256" key="4">
    <source>
        <dbReference type="SAM" id="MobiDB-lite"/>
    </source>
</evidence>
<evidence type="ECO:0000256" key="1">
    <source>
        <dbReference type="ARBA" id="ARBA00004574"/>
    </source>
</evidence>
<dbReference type="OrthoDB" id="77828at2759"/>